<feature type="chain" id="PRO_5027086646" evidence="2">
    <location>
        <begin position="23"/>
        <end position="75"/>
    </location>
</feature>
<dbReference type="RefSeq" id="WP_151005963.1">
    <property type="nucleotide sequence ID" value="NZ_VZZK01000110.1"/>
</dbReference>
<evidence type="ECO:0000256" key="1">
    <source>
        <dbReference type="SAM" id="MobiDB-lite"/>
    </source>
</evidence>
<feature type="signal peptide" evidence="2">
    <location>
        <begin position="1"/>
        <end position="22"/>
    </location>
</feature>
<proteinExistence type="predicted"/>
<organism evidence="3 4">
    <name type="scientific">Methylobacterium soli</name>
    <dbReference type="NCBI Taxonomy" id="553447"/>
    <lineage>
        <taxon>Bacteria</taxon>
        <taxon>Pseudomonadati</taxon>
        <taxon>Pseudomonadota</taxon>
        <taxon>Alphaproteobacteria</taxon>
        <taxon>Hyphomicrobiales</taxon>
        <taxon>Methylobacteriaceae</taxon>
        <taxon>Methylobacterium</taxon>
    </lineage>
</organism>
<keyword evidence="4" id="KW-1185">Reference proteome</keyword>
<accession>A0A6L3SNP2</accession>
<protein>
    <submittedName>
        <fullName evidence="3">Uncharacterized protein</fullName>
    </submittedName>
</protein>
<feature type="compositionally biased region" description="Low complexity" evidence="1">
    <location>
        <begin position="47"/>
        <end position="56"/>
    </location>
</feature>
<comment type="caution">
    <text evidence="3">The sequence shown here is derived from an EMBL/GenBank/DDBJ whole genome shotgun (WGS) entry which is preliminary data.</text>
</comment>
<reference evidence="3 4" key="1">
    <citation type="submission" date="2019-09" db="EMBL/GenBank/DDBJ databases">
        <title>YIM 48816 draft genome.</title>
        <authorList>
            <person name="Jiang L."/>
        </authorList>
    </citation>
    <scope>NUCLEOTIDE SEQUENCE [LARGE SCALE GENOMIC DNA]</scope>
    <source>
        <strain evidence="3 4">YIM 48816</strain>
    </source>
</reference>
<dbReference type="AlphaFoldDB" id="A0A6L3SNP2"/>
<evidence type="ECO:0000313" key="4">
    <source>
        <dbReference type="Proteomes" id="UP000474159"/>
    </source>
</evidence>
<feature type="region of interest" description="Disordered" evidence="1">
    <location>
        <begin position="47"/>
        <end position="75"/>
    </location>
</feature>
<dbReference type="EMBL" id="VZZK01000110">
    <property type="protein sequence ID" value="KAB1067344.1"/>
    <property type="molecule type" value="Genomic_DNA"/>
</dbReference>
<dbReference type="Proteomes" id="UP000474159">
    <property type="component" value="Unassembled WGS sequence"/>
</dbReference>
<evidence type="ECO:0000313" key="3">
    <source>
        <dbReference type="EMBL" id="KAB1067344.1"/>
    </source>
</evidence>
<evidence type="ECO:0000256" key="2">
    <source>
        <dbReference type="SAM" id="SignalP"/>
    </source>
</evidence>
<gene>
    <name evidence="3" type="ORF">F6X53_32005</name>
</gene>
<name>A0A6L3SNP2_9HYPH</name>
<keyword evidence="2" id="KW-0732">Signal</keyword>
<sequence>MKRIVTVAALAIVIGFPLAASAEGEGRQPAGGAFMSSYSQAPLPAAAAADPQRLLPTPFSAPRYASARPGRHPRR</sequence>